<feature type="transmembrane region" description="Helical" evidence="11">
    <location>
        <begin position="168"/>
        <end position="192"/>
    </location>
</feature>
<evidence type="ECO:0000256" key="12">
    <source>
        <dbReference type="SAM" id="MobiDB-lite"/>
    </source>
</evidence>
<keyword evidence="7 11" id="KW-0915">Sodium</keyword>
<comment type="catalytic activity">
    <reaction evidence="11">
        <text>Na(+)(in) + 2 H(+)(out) = Na(+)(out) + 2 H(+)(in)</text>
        <dbReference type="Rhea" id="RHEA:29251"/>
        <dbReference type="ChEBI" id="CHEBI:15378"/>
        <dbReference type="ChEBI" id="CHEBI:29101"/>
    </reaction>
</comment>
<keyword evidence="14" id="KW-1185">Reference proteome</keyword>
<evidence type="ECO:0000256" key="7">
    <source>
        <dbReference type="ARBA" id="ARBA00023053"/>
    </source>
</evidence>
<dbReference type="InterPro" id="IPR023171">
    <property type="entry name" value="Na/H_antiporter_dom_sf"/>
</dbReference>
<organism evidence="13 14">
    <name type="scientific">Rothia aerolata</name>
    <dbReference type="NCBI Taxonomy" id="1812262"/>
    <lineage>
        <taxon>Bacteria</taxon>
        <taxon>Bacillati</taxon>
        <taxon>Actinomycetota</taxon>
        <taxon>Actinomycetes</taxon>
        <taxon>Micrococcales</taxon>
        <taxon>Micrococcaceae</taxon>
        <taxon>Rothia</taxon>
    </lineage>
</organism>
<keyword evidence="5 11" id="KW-0812">Transmembrane</keyword>
<comment type="function">
    <text evidence="11">Na(+)/H(+) antiporter that extrudes sodium in exchange for external protons.</text>
</comment>
<reference evidence="13 14" key="1">
    <citation type="journal article" date="2014" name="Int. J. Syst. Evol. Microbiol.">
        <title>Complete genome sequence of Corynebacterium casei LMG S-19264T (=DSM 44701T), isolated from a smear-ripened cheese.</title>
        <authorList>
            <consortium name="US DOE Joint Genome Institute (JGI-PGF)"/>
            <person name="Walter F."/>
            <person name="Albersmeier A."/>
            <person name="Kalinowski J."/>
            <person name="Ruckert C."/>
        </authorList>
    </citation>
    <scope>NUCLEOTIDE SEQUENCE [LARGE SCALE GENOMIC DNA]</scope>
    <source>
        <strain evidence="13 14">CCM 8669</strain>
    </source>
</reference>
<feature type="region of interest" description="Disordered" evidence="12">
    <location>
        <begin position="431"/>
        <end position="455"/>
    </location>
</feature>
<keyword evidence="2 11" id="KW-0813">Transport</keyword>
<evidence type="ECO:0000256" key="2">
    <source>
        <dbReference type="ARBA" id="ARBA00022448"/>
    </source>
</evidence>
<evidence type="ECO:0000256" key="5">
    <source>
        <dbReference type="ARBA" id="ARBA00022692"/>
    </source>
</evidence>
<evidence type="ECO:0000256" key="3">
    <source>
        <dbReference type="ARBA" id="ARBA00022449"/>
    </source>
</evidence>
<feature type="transmembrane region" description="Helical" evidence="11">
    <location>
        <begin position="30"/>
        <end position="55"/>
    </location>
</feature>
<feature type="transmembrane region" description="Helical" evidence="11">
    <location>
        <begin position="143"/>
        <end position="161"/>
    </location>
</feature>
<feature type="transmembrane region" description="Helical" evidence="11">
    <location>
        <begin position="322"/>
        <end position="345"/>
    </location>
</feature>
<feature type="transmembrane region" description="Helical" evidence="11">
    <location>
        <begin position="198"/>
        <end position="215"/>
    </location>
</feature>
<dbReference type="PANTHER" id="PTHR30341">
    <property type="entry name" value="SODIUM ION/PROTON ANTIPORTER NHAA-RELATED"/>
    <property type="match status" value="1"/>
</dbReference>
<evidence type="ECO:0000256" key="4">
    <source>
        <dbReference type="ARBA" id="ARBA00022475"/>
    </source>
</evidence>
<dbReference type="GO" id="GO:0015385">
    <property type="term" value="F:sodium:proton antiporter activity"/>
    <property type="evidence" value="ECO:0007669"/>
    <property type="project" value="UniProtKB-UniRule"/>
</dbReference>
<evidence type="ECO:0000256" key="9">
    <source>
        <dbReference type="ARBA" id="ARBA00023136"/>
    </source>
</evidence>
<feature type="transmembrane region" description="Helical" evidence="11">
    <location>
        <begin position="110"/>
        <end position="131"/>
    </location>
</feature>
<evidence type="ECO:0000256" key="6">
    <source>
        <dbReference type="ARBA" id="ARBA00022989"/>
    </source>
</evidence>
<comment type="caution">
    <text evidence="13">The sequence shown here is derived from an EMBL/GenBank/DDBJ whole genome shotgun (WGS) entry which is preliminary data.</text>
</comment>
<keyword evidence="4 11" id="KW-1003">Cell membrane</keyword>
<dbReference type="InterPro" id="IPR004670">
    <property type="entry name" value="NhaA"/>
</dbReference>
<evidence type="ECO:0000256" key="10">
    <source>
        <dbReference type="ARBA" id="ARBA00023201"/>
    </source>
</evidence>
<dbReference type="NCBIfam" id="TIGR00773">
    <property type="entry name" value="NhaA"/>
    <property type="match status" value="1"/>
</dbReference>
<dbReference type="Pfam" id="PF06965">
    <property type="entry name" value="Na_H_antiport_1"/>
    <property type="match status" value="1"/>
</dbReference>
<evidence type="ECO:0000256" key="11">
    <source>
        <dbReference type="HAMAP-Rule" id="MF_01844"/>
    </source>
</evidence>
<dbReference type="Proteomes" id="UP000600171">
    <property type="component" value="Unassembled WGS sequence"/>
</dbReference>
<evidence type="ECO:0000313" key="14">
    <source>
        <dbReference type="Proteomes" id="UP000600171"/>
    </source>
</evidence>
<sequence>MSSENTNATLSRGTYKESQRISEILRKESVGGFVLLGATVLALILANSPAADFYFNLRDTHLGKDIGDFHLDLSLAHWAADGLLAVFFFMAGLELKKEFVVGDLRNPSKALVPVVAAAGGVAVPAIIYTLINLNGSAEALGGWAIPAATDIAFAVAVLAVIGTHLPSALRIFLLTLAVVDDLIAIVIIALFYTTELKISYLLISIVPILIYAFIARKGETTFHLKPLASWLILLPIGFIVWALFLNSGIHATIAGVVLAFMIPVKHNKRTEQAGAHHGLAEHMEHMVRPFSAGFCVPVFAFFSAGVAIGGWSGFTEAVSQPIALGIIVALVGGKMIGIFGSTWLVTRFRGANLDSDIKWIDVLGLSALAGIGFTVSLLIAELSFGVGSDYNDYSKIAILSASVLAAVLGSIILGSRNRYYKKLGEKESLDENQDGIPDVYSDDGSGIGGASVRAN</sequence>
<gene>
    <name evidence="11 13" type="primary">nhaA</name>
    <name evidence="13" type="ORF">GCM10007359_21750</name>
</gene>
<evidence type="ECO:0000313" key="13">
    <source>
        <dbReference type="EMBL" id="GGH67026.1"/>
    </source>
</evidence>
<dbReference type="Gene3D" id="1.20.1530.10">
    <property type="entry name" value="Na+/H+ antiporter like domain"/>
    <property type="match status" value="1"/>
</dbReference>
<accession>A0A917IYF9</accession>
<dbReference type="EMBL" id="BMDC01000005">
    <property type="protein sequence ID" value="GGH67026.1"/>
    <property type="molecule type" value="Genomic_DNA"/>
</dbReference>
<comment type="similarity">
    <text evidence="11">Belongs to the NhaA Na(+)/H(+) (TC 2.A.33) antiporter family.</text>
</comment>
<evidence type="ECO:0000256" key="8">
    <source>
        <dbReference type="ARBA" id="ARBA00023065"/>
    </source>
</evidence>
<feature type="transmembrane region" description="Helical" evidence="11">
    <location>
        <begin position="396"/>
        <end position="414"/>
    </location>
</feature>
<evidence type="ECO:0000256" key="1">
    <source>
        <dbReference type="ARBA" id="ARBA00004429"/>
    </source>
</evidence>
<protein>
    <recommendedName>
        <fullName evidence="11">Na(+)/H(+) antiporter NhaA</fullName>
    </recommendedName>
    <alternativeName>
        <fullName evidence="11">Sodium/proton antiporter NhaA</fullName>
    </alternativeName>
</protein>
<dbReference type="PANTHER" id="PTHR30341:SF0">
    <property type="entry name" value="NA(+)_H(+) ANTIPORTER NHAA"/>
    <property type="match status" value="1"/>
</dbReference>
<dbReference type="GO" id="GO:0006885">
    <property type="term" value="P:regulation of pH"/>
    <property type="evidence" value="ECO:0007669"/>
    <property type="project" value="UniProtKB-UniRule"/>
</dbReference>
<dbReference type="AlphaFoldDB" id="A0A917IYF9"/>
<keyword evidence="3 11" id="KW-0050">Antiport</keyword>
<keyword evidence="6 11" id="KW-1133">Transmembrane helix</keyword>
<feature type="transmembrane region" description="Helical" evidence="11">
    <location>
        <begin position="357"/>
        <end position="384"/>
    </location>
</feature>
<feature type="transmembrane region" description="Helical" evidence="11">
    <location>
        <begin position="287"/>
        <end position="310"/>
    </location>
</feature>
<dbReference type="RefSeq" id="WP_188360403.1">
    <property type="nucleotide sequence ID" value="NZ_BMDC01000005.1"/>
</dbReference>
<dbReference type="GO" id="GO:0005886">
    <property type="term" value="C:plasma membrane"/>
    <property type="evidence" value="ECO:0007669"/>
    <property type="project" value="UniProtKB-SubCell"/>
</dbReference>
<comment type="subcellular location">
    <subcellularLocation>
        <location evidence="1">Cell inner membrane</location>
        <topology evidence="1">Multi-pass membrane protein</topology>
    </subcellularLocation>
    <subcellularLocation>
        <location evidence="11">Cell membrane</location>
        <topology evidence="11">Multi-pass membrane protein</topology>
    </subcellularLocation>
</comment>
<feature type="transmembrane region" description="Helical" evidence="11">
    <location>
        <begin position="227"/>
        <end position="243"/>
    </location>
</feature>
<dbReference type="HAMAP" id="MF_01844">
    <property type="entry name" value="NhaA"/>
    <property type="match status" value="1"/>
</dbReference>
<keyword evidence="8 11" id="KW-0406">Ion transport</keyword>
<keyword evidence="9 11" id="KW-0472">Membrane</keyword>
<name>A0A917IYF9_9MICC</name>
<proteinExistence type="inferred from homology"/>
<keyword evidence="10 11" id="KW-0739">Sodium transport</keyword>